<sequence length="150" mass="16732">MSVSSLNQRKFESPQAQTPIHMSVLSSHGNDNNSNNNINSDAYNAHNGGGLNGSSEQHYIQYYDGSNHNNTVVELKDGDMLYHTPVQIHSPARHVHPNLNGVDGNTPLTVMSMQPAVNTVQTKTHPFPLNYHRRPDDSPFYPINTYVHTK</sequence>
<comment type="caution">
    <text evidence="2">The sequence shown here is derived from an EMBL/GenBank/DDBJ whole genome shotgun (WGS) entry which is preliminary data.</text>
</comment>
<keyword evidence="3" id="KW-1185">Reference proteome</keyword>
<name>X6MAD1_RETFI</name>
<gene>
    <name evidence="2" type="ORF">RFI_26969</name>
</gene>
<dbReference type="EMBL" id="ASPP01023487">
    <property type="protein sequence ID" value="ETO10412.1"/>
    <property type="molecule type" value="Genomic_DNA"/>
</dbReference>
<organism evidence="2 3">
    <name type="scientific">Reticulomyxa filosa</name>
    <dbReference type="NCBI Taxonomy" id="46433"/>
    <lineage>
        <taxon>Eukaryota</taxon>
        <taxon>Sar</taxon>
        <taxon>Rhizaria</taxon>
        <taxon>Retaria</taxon>
        <taxon>Foraminifera</taxon>
        <taxon>Monothalamids</taxon>
        <taxon>Reticulomyxidae</taxon>
        <taxon>Reticulomyxa</taxon>
    </lineage>
</organism>
<accession>X6MAD1</accession>
<evidence type="ECO:0000313" key="3">
    <source>
        <dbReference type="Proteomes" id="UP000023152"/>
    </source>
</evidence>
<proteinExistence type="predicted"/>
<evidence type="ECO:0000256" key="1">
    <source>
        <dbReference type="SAM" id="MobiDB-lite"/>
    </source>
</evidence>
<feature type="compositionally biased region" description="Low complexity" evidence="1">
    <location>
        <begin position="26"/>
        <end position="46"/>
    </location>
</feature>
<dbReference type="Proteomes" id="UP000023152">
    <property type="component" value="Unassembled WGS sequence"/>
</dbReference>
<dbReference type="AlphaFoldDB" id="X6MAD1"/>
<protein>
    <submittedName>
        <fullName evidence="2">Erythrocyte membrane-associated antigen</fullName>
    </submittedName>
</protein>
<feature type="region of interest" description="Disordered" evidence="1">
    <location>
        <begin position="23"/>
        <end position="48"/>
    </location>
</feature>
<reference evidence="2 3" key="1">
    <citation type="journal article" date="2013" name="Curr. Biol.">
        <title>The Genome of the Foraminiferan Reticulomyxa filosa.</title>
        <authorList>
            <person name="Glockner G."/>
            <person name="Hulsmann N."/>
            <person name="Schleicher M."/>
            <person name="Noegel A.A."/>
            <person name="Eichinger L."/>
            <person name="Gallinger C."/>
            <person name="Pawlowski J."/>
            <person name="Sierra R."/>
            <person name="Euteneuer U."/>
            <person name="Pillet L."/>
            <person name="Moustafa A."/>
            <person name="Platzer M."/>
            <person name="Groth M."/>
            <person name="Szafranski K."/>
            <person name="Schliwa M."/>
        </authorList>
    </citation>
    <scope>NUCLEOTIDE SEQUENCE [LARGE SCALE GENOMIC DNA]</scope>
</reference>
<evidence type="ECO:0000313" key="2">
    <source>
        <dbReference type="EMBL" id="ETO10412.1"/>
    </source>
</evidence>